<dbReference type="SUPFAM" id="SSF52980">
    <property type="entry name" value="Restriction endonuclease-like"/>
    <property type="match status" value="1"/>
</dbReference>
<evidence type="ECO:0000313" key="6">
    <source>
        <dbReference type="EMBL" id="QLJ53449.1"/>
    </source>
</evidence>
<sequence length="119" mass="14465">MVNIIQKKKIRNARLYYIFPRKDTSIERKVQNELSNREIGYYKHYPVIGQPDIAFPDRKIAVFCDGDYWHGKRRDVRERDTRINEKLRNEGWLVLRYWEHEINTNTEALVDEIELEVVK</sequence>
<keyword evidence="4" id="KW-0378">Hydrolase</keyword>
<protein>
    <recommendedName>
        <fullName evidence="8">Very short patch repair endonuclease</fullName>
    </recommendedName>
</protein>
<accession>A0A7D5XKQ4</accession>
<dbReference type="InterPro" id="IPR004603">
    <property type="entry name" value="DNA_mismatch_endonuc_vsr"/>
</dbReference>
<name>A0A7D5XKQ4_FERL1</name>
<dbReference type="AlphaFoldDB" id="A0A7D5XKQ4"/>
<keyword evidence="1" id="KW-0540">Nuclease</keyword>
<dbReference type="GO" id="GO:0006298">
    <property type="term" value="P:mismatch repair"/>
    <property type="evidence" value="ECO:0007669"/>
    <property type="project" value="InterPro"/>
</dbReference>
<proteinExistence type="predicted"/>
<evidence type="ECO:0000256" key="2">
    <source>
        <dbReference type="ARBA" id="ARBA00022759"/>
    </source>
</evidence>
<evidence type="ECO:0008006" key="8">
    <source>
        <dbReference type="Google" id="ProtNLM"/>
    </source>
</evidence>
<evidence type="ECO:0000313" key="7">
    <source>
        <dbReference type="Proteomes" id="UP000510821"/>
    </source>
</evidence>
<reference evidence="7" key="1">
    <citation type="submission" date="2020-07" db="EMBL/GenBank/DDBJ databases">
        <title>Metabolic diversity and evolutionary history of the archaeal phylum ###Micrarchaeota### uncovered from a freshwater lake metagenome.</title>
        <authorList>
            <person name="Kadnikov V.V."/>
            <person name="Savvichev A.S."/>
            <person name="Mardanov A.V."/>
            <person name="Beletsky A.V."/>
            <person name="Chupakov A.V."/>
            <person name="Kokryatskaya N.M."/>
            <person name="Pimenov N.V."/>
            <person name="Ravin N.V."/>
        </authorList>
    </citation>
    <scope>NUCLEOTIDE SEQUENCE [LARGE SCALE GENOMIC DNA]</scope>
</reference>
<dbReference type="EMBL" id="CP058998">
    <property type="protein sequence ID" value="QLJ53449.1"/>
    <property type="molecule type" value="Genomic_DNA"/>
</dbReference>
<dbReference type="GO" id="GO:0004519">
    <property type="term" value="F:endonuclease activity"/>
    <property type="evidence" value="ECO:0007669"/>
    <property type="project" value="UniProtKB-KW"/>
</dbReference>
<dbReference type="Pfam" id="PF03852">
    <property type="entry name" value="Vsr"/>
    <property type="match status" value="1"/>
</dbReference>
<dbReference type="GO" id="GO:0016787">
    <property type="term" value="F:hydrolase activity"/>
    <property type="evidence" value="ECO:0007669"/>
    <property type="project" value="UniProtKB-KW"/>
</dbReference>
<dbReference type="KEGG" id="flt:Sv326_1274"/>
<keyword evidence="5" id="KW-0234">DNA repair</keyword>
<dbReference type="Proteomes" id="UP000510821">
    <property type="component" value="Chromosome"/>
</dbReference>
<dbReference type="Gene3D" id="3.40.960.10">
    <property type="entry name" value="VSR Endonuclease"/>
    <property type="match status" value="1"/>
</dbReference>
<dbReference type="InterPro" id="IPR011335">
    <property type="entry name" value="Restrct_endonuc-II-like"/>
</dbReference>
<keyword evidence="3" id="KW-0227">DNA damage</keyword>
<keyword evidence="2" id="KW-0255">Endonuclease</keyword>
<gene>
    <name evidence="6" type="ORF">Sv326_1274</name>
</gene>
<organism evidence="6 7">
    <name type="scientific">Fermentimicrarchaeum limneticum</name>
    <dbReference type="NCBI Taxonomy" id="2795018"/>
    <lineage>
        <taxon>Archaea</taxon>
        <taxon>Candidatus Micrarchaeota</taxon>
        <taxon>Candidatus Fermentimicrarchaeales</taxon>
        <taxon>Candidatus Fermentimicrarchaeaceae</taxon>
        <taxon>Candidatus Fermentimicrarchaeum</taxon>
    </lineage>
</organism>
<evidence type="ECO:0000256" key="4">
    <source>
        <dbReference type="ARBA" id="ARBA00022801"/>
    </source>
</evidence>
<evidence type="ECO:0000256" key="5">
    <source>
        <dbReference type="ARBA" id="ARBA00023204"/>
    </source>
</evidence>
<evidence type="ECO:0000256" key="1">
    <source>
        <dbReference type="ARBA" id="ARBA00022722"/>
    </source>
</evidence>
<evidence type="ECO:0000256" key="3">
    <source>
        <dbReference type="ARBA" id="ARBA00022763"/>
    </source>
</evidence>